<dbReference type="CDD" id="cd12797">
    <property type="entry name" value="M23_peptidase"/>
    <property type="match status" value="1"/>
</dbReference>
<name>A0A432ZRX4_9GAMM</name>
<evidence type="ECO:0000256" key="1">
    <source>
        <dbReference type="ARBA" id="ARBA00038420"/>
    </source>
</evidence>
<dbReference type="InterPro" id="IPR011055">
    <property type="entry name" value="Dup_hybrid_motif"/>
</dbReference>
<sequence>MDRHIGLGTGGVGRYRLWRLSVPKITIRLSVAVVFSTVLVASGCSSRTAPAPVTKLYTGKTFEDFESNSLHTDSYTVEKGETLYSIAFRANTDVRELAQLNNLSEPYTIFPGQSLTLPDSDSRRRTGDRSSSLASSSSNKNANSQSQNALSKPVAKPSHKEYVANKGNQKSIKKQPHKSAVSLPESAQEPQIRNADIEWQWPTENAILEGFSLAERGNKGINFAGQRGDAVKAAAAGKVVYVGSALRGFGRLIILKHNDDYITAYAHNEELLVKEQQWVDVGQTIATMGDSDAQRVQLHFELRFRGKSVNPKRYLP</sequence>
<proteinExistence type="inferred from homology"/>
<dbReference type="PANTHER" id="PTHR21666:SF263">
    <property type="entry name" value="MUREIN HYDROLASE ACTIVATOR NLPD"/>
    <property type="match status" value="1"/>
</dbReference>
<evidence type="ECO:0000313" key="5">
    <source>
        <dbReference type="Proteomes" id="UP000287996"/>
    </source>
</evidence>
<dbReference type="Pfam" id="PF01476">
    <property type="entry name" value="LysM"/>
    <property type="match status" value="1"/>
</dbReference>
<dbReference type="AlphaFoldDB" id="A0A432ZRX4"/>
<dbReference type="EMBL" id="PIQH01000004">
    <property type="protein sequence ID" value="RUO80612.1"/>
    <property type="molecule type" value="Genomic_DNA"/>
</dbReference>
<dbReference type="OrthoDB" id="9795421at2"/>
<dbReference type="GO" id="GO:0032153">
    <property type="term" value="C:cell division site"/>
    <property type="evidence" value="ECO:0007669"/>
    <property type="project" value="TreeGrafter"/>
</dbReference>
<dbReference type="InterPro" id="IPR016047">
    <property type="entry name" value="M23ase_b-sheet_dom"/>
</dbReference>
<keyword evidence="5" id="KW-1185">Reference proteome</keyword>
<dbReference type="InterPro" id="IPR036779">
    <property type="entry name" value="LysM_dom_sf"/>
</dbReference>
<dbReference type="SMART" id="SM00257">
    <property type="entry name" value="LysM"/>
    <property type="match status" value="1"/>
</dbReference>
<reference evidence="4 5" key="1">
    <citation type="journal article" date="2011" name="Front. Microbiol.">
        <title>Genomic signatures of strain selection and enhancement in Bacillus atrophaeus var. globigii, a historical biowarfare simulant.</title>
        <authorList>
            <person name="Gibbons H.S."/>
            <person name="Broomall S.M."/>
            <person name="McNew L.A."/>
            <person name="Daligault H."/>
            <person name="Chapman C."/>
            <person name="Bruce D."/>
            <person name="Karavis M."/>
            <person name="Krepps M."/>
            <person name="McGregor P.A."/>
            <person name="Hong C."/>
            <person name="Park K.H."/>
            <person name="Akmal A."/>
            <person name="Feldman A."/>
            <person name="Lin J.S."/>
            <person name="Chang W.E."/>
            <person name="Higgs B.W."/>
            <person name="Demirev P."/>
            <person name="Lindquist J."/>
            <person name="Liem A."/>
            <person name="Fochler E."/>
            <person name="Read T.D."/>
            <person name="Tapia R."/>
            <person name="Johnson S."/>
            <person name="Bishop-Lilly K.A."/>
            <person name="Detter C."/>
            <person name="Han C."/>
            <person name="Sozhamannan S."/>
            <person name="Rosenzweig C.N."/>
            <person name="Skowronski E.W."/>
        </authorList>
    </citation>
    <scope>NUCLEOTIDE SEQUENCE [LARGE SCALE GENOMIC DNA]</scope>
    <source>
        <strain evidence="4 5">CC-PW-9</strain>
    </source>
</reference>
<comment type="caution">
    <text evidence="4">The sequence shown here is derived from an EMBL/GenBank/DDBJ whole genome shotgun (WGS) entry which is preliminary data.</text>
</comment>
<dbReference type="Pfam" id="PF01551">
    <property type="entry name" value="Peptidase_M23"/>
    <property type="match status" value="1"/>
</dbReference>
<feature type="compositionally biased region" description="Low complexity" evidence="2">
    <location>
        <begin position="129"/>
        <end position="152"/>
    </location>
</feature>
<dbReference type="InterPro" id="IPR018392">
    <property type="entry name" value="LysM"/>
</dbReference>
<dbReference type="GO" id="GO:0004222">
    <property type="term" value="F:metalloendopeptidase activity"/>
    <property type="evidence" value="ECO:0007669"/>
    <property type="project" value="TreeGrafter"/>
</dbReference>
<dbReference type="PANTHER" id="PTHR21666">
    <property type="entry name" value="PEPTIDASE-RELATED"/>
    <property type="match status" value="1"/>
</dbReference>
<feature type="region of interest" description="Disordered" evidence="2">
    <location>
        <begin position="114"/>
        <end position="189"/>
    </location>
</feature>
<evidence type="ECO:0000313" key="4">
    <source>
        <dbReference type="EMBL" id="RUO80612.1"/>
    </source>
</evidence>
<accession>A0A432ZRX4</accession>
<dbReference type="PROSITE" id="PS51782">
    <property type="entry name" value="LYSM"/>
    <property type="match status" value="1"/>
</dbReference>
<organism evidence="4 5">
    <name type="scientific">Idiomarina tyrosinivorans</name>
    <dbReference type="NCBI Taxonomy" id="1445662"/>
    <lineage>
        <taxon>Bacteria</taxon>
        <taxon>Pseudomonadati</taxon>
        <taxon>Pseudomonadota</taxon>
        <taxon>Gammaproteobacteria</taxon>
        <taxon>Alteromonadales</taxon>
        <taxon>Idiomarinaceae</taxon>
        <taxon>Idiomarina</taxon>
    </lineage>
</organism>
<feature type="domain" description="LysM" evidence="3">
    <location>
        <begin position="73"/>
        <end position="117"/>
    </location>
</feature>
<dbReference type="Gene3D" id="2.70.70.10">
    <property type="entry name" value="Glucose Permease (Domain IIA)"/>
    <property type="match status" value="1"/>
</dbReference>
<dbReference type="Proteomes" id="UP000287996">
    <property type="component" value="Unassembled WGS sequence"/>
</dbReference>
<dbReference type="InterPro" id="IPR050570">
    <property type="entry name" value="Cell_wall_metabolism_enzyme"/>
</dbReference>
<evidence type="ECO:0000259" key="3">
    <source>
        <dbReference type="PROSITE" id="PS51782"/>
    </source>
</evidence>
<dbReference type="SUPFAM" id="SSF51261">
    <property type="entry name" value="Duplicated hybrid motif"/>
    <property type="match status" value="1"/>
</dbReference>
<dbReference type="Gene3D" id="3.10.350.10">
    <property type="entry name" value="LysM domain"/>
    <property type="match status" value="1"/>
</dbReference>
<evidence type="ECO:0000256" key="2">
    <source>
        <dbReference type="SAM" id="MobiDB-lite"/>
    </source>
</evidence>
<dbReference type="GO" id="GO:0009279">
    <property type="term" value="C:cell outer membrane"/>
    <property type="evidence" value="ECO:0007669"/>
    <property type="project" value="TreeGrafter"/>
</dbReference>
<gene>
    <name evidence="4" type="ORF">CWI84_06015</name>
</gene>
<comment type="similarity">
    <text evidence="1">Belongs to the E.coli NlpD/Haemophilus LppB family.</text>
</comment>
<protein>
    <submittedName>
        <fullName evidence="4">Peptidase M23</fullName>
    </submittedName>
</protein>
<dbReference type="CDD" id="cd00118">
    <property type="entry name" value="LysM"/>
    <property type="match status" value="1"/>
</dbReference>